<feature type="transmembrane region" description="Helical" evidence="1">
    <location>
        <begin position="180"/>
        <end position="199"/>
    </location>
</feature>
<gene>
    <name evidence="2" type="ORF">E4663_18350</name>
</gene>
<keyword evidence="1" id="KW-1133">Transmembrane helix</keyword>
<reference evidence="2 3" key="1">
    <citation type="journal article" date="2003" name="Int. J. Syst. Evol. Microbiol.">
        <title>Halobacillus salinus sp. nov., isolated from a salt lake on the coast of the East Sea in Korea.</title>
        <authorList>
            <person name="Yoon J.H."/>
            <person name="Kang K.H."/>
            <person name="Park Y.H."/>
        </authorList>
    </citation>
    <scope>NUCLEOTIDE SEQUENCE [LARGE SCALE GENOMIC DNA]</scope>
    <source>
        <strain evidence="2 3">HSL-3</strain>
    </source>
</reference>
<feature type="transmembrane region" description="Helical" evidence="1">
    <location>
        <begin position="226"/>
        <end position="248"/>
    </location>
</feature>
<dbReference type="STRING" id="192814.GCA_900166575_00256"/>
<name>A0A4Z0GX31_9BACI</name>
<evidence type="ECO:0000313" key="2">
    <source>
        <dbReference type="EMBL" id="TGB01113.1"/>
    </source>
</evidence>
<comment type="caution">
    <text evidence="2">The sequence shown here is derived from an EMBL/GenBank/DDBJ whole genome shotgun (WGS) entry which is preliminary data.</text>
</comment>
<feature type="transmembrane region" description="Helical" evidence="1">
    <location>
        <begin position="16"/>
        <end position="36"/>
    </location>
</feature>
<dbReference type="AlphaFoldDB" id="A0A4Z0GX31"/>
<keyword evidence="1" id="KW-0472">Membrane</keyword>
<dbReference type="EMBL" id="SRJC01000008">
    <property type="protein sequence ID" value="TGB01113.1"/>
    <property type="molecule type" value="Genomic_DNA"/>
</dbReference>
<dbReference type="RefSeq" id="WP_135328720.1">
    <property type="nucleotide sequence ID" value="NZ_SRJC01000008.1"/>
</dbReference>
<evidence type="ECO:0000256" key="1">
    <source>
        <dbReference type="SAM" id="Phobius"/>
    </source>
</evidence>
<protein>
    <submittedName>
        <fullName evidence="2">YlbF family regulator</fullName>
    </submittedName>
</protein>
<sequence>MTIFWHEMKKIWNPKVLSGIVLISLLFYQLFLSFHFENFPNGRPALDHYQISIELIEDFGPSLNESEYTQVQEWYSETIQEAKEYLRTNETANQLNISSYQSLQRELSNTERGTEEYKKVNQLYTEIYFEDEVNAFWKIQAYDNLMNDYDDKEALSEQTGIESNFESILPSVIYDNFQTLILYTGVLVLIAVVILLGRVHLPDQRKNMLPVQYVTKKGRSLFQGKLFASLVTTLVVTTTYLGAFFVLYSRNGIGMFLESSLYSFQLSRTVLFWYDLTFGQYIGITIAIIYGAALCGALSTLIFSRLASHYTALLGTLIPIATGMVLVLATFLLFRLFSMEYPLWTYWVGIILLPTSCLSFYLWRSRKESTVDII</sequence>
<feature type="transmembrane region" description="Helical" evidence="1">
    <location>
        <begin position="281"/>
        <end position="303"/>
    </location>
</feature>
<feature type="transmembrane region" description="Helical" evidence="1">
    <location>
        <begin position="310"/>
        <end position="337"/>
    </location>
</feature>
<accession>A0A4Z0GX31</accession>
<dbReference type="Proteomes" id="UP000297982">
    <property type="component" value="Unassembled WGS sequence"/>
</dbReference>
<feature type="transmembrane region" description="Helical" evidence="1">
    <location>
        <begin position="343"/>
        <end position="363"/>
    </location>
</feature>
<keyword evidence="1" id="KW-0812">Transmembrane</keyword>
<evidence type="ECO:0000313" key="3">
    <source>
        <dbReference type="Proteomes" id="UP000297982"/>
    </source>
</evidence>
<organism evidence="2 3">
    <name type="scientific">Halobacillus salinus</name>
    <dbReference type="NCBI Taxonomy" id="192814"/>
    <lineage>
        <taxon>Bacteria</taxon>
        <taxon>Bacillati</taxon>
        <taxon>Bacillota</taxon>
        <taxon>Bacilli</taxon>
        <taxon>Bacillales</taxon>
        <taxon>Bacillaceae</taxon>
        <taxon>Halobacillus</taxon>
    </lineage>
</organism>
<proteinExistence type="predicted"/>
<keyword evidence="3" id="KW-1185">Reference proteome</keyword>